<dbReference type="GO" id="GO:0016763">
    <property type="term" value="F:pentosyltransferase activity"/>
    <property type="evidence" value="ECO:0007669"/>
    <property type="project" value="TreeGrafter"/>
</dbReference>
<feature type="transmembrane region" description="Helical" evidence="8">
    <location>
        <begin position="311"/>
        <end position="331"/>
    </location>
</feature>
<dbReference type="InterPro" id="IPR050297">
    <property type="entry name" value="LipidA_mod_glycosyltrf_83"/>
</dbReference>
<feature type="transmembrane region" description="Helical" evidence="8">
    <location>
        <begin position="105"/>
        <end position="122"/>
    </location>
</feature>
<gene>
    <name evidence="10" type="ORF">CRP01_16715</name>
</gene>
<evidence type="ECO:0000256" key="5">
    <source>
        <dbReference type="ARBA" id="ARBA00022692"/>
    </source>
</evidence>
<keyword evidence="5 8" id="KW-0812">Transmembrane</keyword>
<dbReference type="InterPro" id="IPR038731">
    <property type="entry name" value="RgtA/B/C-like"/>
</dbReference>
<comment type="caution">
    <text evidence="10">The sequence shown here is derived from an EMBL/GenBank/DDBJ whole genome shotgun (WGS) entry which is preliminary data.</text>
</comment>
<evidence type="ECO:0000256" key="8">
    <source>
        <dbReference type="SAM" id="Phobius"/>
    </source>
</evidence>
<feature type="transmembrane region" description="Helical" evidence="8">
    <location>
        <begin position="202"/>
        <end position="220"/>
    </location>
</feature>
<evidence type="ECO:0000256" key="4">
    <source>
        <dbReference type="ARBA" id="ARBA00022679"/>
    </source>
</evidence>
<dbReference type="GO" id="GO:0005886">
    <property type="term" value="C:plasma membrane"/>
    <property type="evidence" value="ECO:0007669"/>
    <property type="project" value="UniProtKB-SubCell"/>
</dbReference>
<feature type="transmembrane region" description="Helical" evidence="8">
    <location>
        <begin position="254"/>
        <end position="276"/>
    </location>
</feature>
<dbReference type="Proteomes" id="UP000223913">
    <property type="component" value="Unassembled WGS sequence"/>
</dbReference>
<evidence type="ECO:0000256" key="3">
    <source>
        <dbReference type="ARBA" id="ARBA00022676"/>
    </source>
</evidence>
<feature type="domain" description="Glycosyltransferase RgtA/B/C/D-like" evidence="9">
    <location>
        <begin position="55"/>
        <end position="209"/>
    </location>
</feature>
<protein>
    <recommendedName>
        <fullName evidence="9">Glycosyltransferase RgtA/B/C/D-like domain-containing protein</fullName>
    </recommendedName>
</protein>
<evidence type="ECO:0000256" key="6">
    <source>
        <dbReference type="ARBA" id="ARBA00022989"/>
    </source>
</evidence>
<dbReference type="AlphaFoldDB" id="A0A2D0NBS6"/>
<feature type="transmembrane region" description="Helical" evidence="8">
    <location>
        <begin position="161"/>
        <end position="190"/>
    </location>
</feature>
<dbReference type="GO" id="GO:0010041">
    <property type="term" value="P:response to iron(III) ion"/>
    <property type="evidence" value="ECO:0007669"/>
    <property type="project" value="TreeGrafter"/>
</dbReference>
<name>A0A2D0NBS6_FLAN2</name>
<proteinExistence type="predicted"/>
<keyword evidence="6 8" id="KW-1133">Transmembrane helix</keyword>
<dbReference type="GO" id="GO:0009103">
    <property type="term" value="P:lipopolysaccharide biosynthetic process"/>
    <property type="evidence" value="ECO:0007669"/>
    <property type="project" value="UniProtKB-ARBA"/>
</dbReference>
<organism evidence="10 11">
    <name type="scientific">Flavilitoribacter nigricans (strain ATCC 23147 / DSM 23189 / NBRC 102662 / NCIMB 1420 / SS-2)</name>
    <name type="common">Lewinella nigricans</name>
    <dbReference type="NCBI Taxonomy" id="1122177"/>
    <lineage>
        <taxon>Bacteria</taxon>
        <taxon>Pseudomonadati</taxon>
        <taxon>Bacteroidota</taxon>
        <taxon>Saprospiria</taxon>
        <taxon>Saprospirales</taxon>
        <taxon>Lewinellaceae</taxon>
        <taxon>Flavilitoribacter</taxon>
    </lineage>
</organism>
<evidence type="ECO:0000256" key="7">
    <source>
        <dbReference type="ARBA" id="ARBA00023136"/>
    </source>
</evidence>
<keyword evidence="2" id="KW-1003">Cell membrane</keyword>
<evidence type="ECO:0000256" key="2">
    <source>
        <dbReference type="ARBA" id="ARBA00022475"/>
    </source>
</evidence>
<feature type="transmembrane region" description="Helical" evidence="8">
    <location>
        <begin position="400"/>
        <end position="419"/>
    </location>
</feature>
<comment type="subcellular location">
    <subcellularLocation>
        <location evidence="1">Cell membrane</location>
        <topology evidence="1">Multi-pass membrane protein</topology>
    </subcellularLocation>
</comment>
<evidence type="ECO:0000313" key="10">
    <source>
        <dbReference type="EMBL" id="PHN05629.1"/>
    </source>
</evidence>
<feature type="transmembrane region" description="Helical" evidence="8">
    <location>
        <begin position="81"/>
        <end position="99"/>
    </location>
</feature>
<feature type="transmembrane region" description="Helical" evidence="8">
    <location>
        <begin position="288"/>
        <end position="305"/>
    </location>
</feature>
<keyword evidence="11" id="KW-1185">Reference proteome</keyword>
<dbReference type="EMBL" id="PDUD01000021">
    <property type="protein sequence ID" value="PHN05629.1"/>
    <property type="molecule type" value="Genomic_DNA"/>
</dbReference>
<evidence type="ECO:0000256" key="1">
    <source>
        <dbReference type="ARBA" id="ARBA00004651"/>
    </source>
</evidence>
<keyword evidence="7 8" id="KW-0472">Membrane</keyword>
<dbReference type="PANTHER" id="PTHR33908">
    <property type="entry name" value="MANNOSYLTRANSFERASE YKCB-RELATED"/>
    <property type="match status" value="1"/>
</dbReference>
<keyword evidence="4" id="KW-0808">Transferase</keyword>
<evidence type="ECO:0000259" key="9">
    <source>
        <dbReference type="Pfam" id="PF13231"/>
    </source>
</evidence>
<dbReference type="PANTHER" id="PTHR33908:SF3">
    <property type="entry name" value="UNDECAPRENYL PHOSPHATE-ALPHA-4-AMINO-4-DEOXY-L-ARABINOSE ARABINOSYL TRANSFERASE"/>
    <property type="match status" value="1"/>
</dbReference>
<feature type="transmembrane region" description="Helical" evidence="8">
    <location>
        <begin position="129"/>
        <end position="149"/>
    </location>
</feature>
<keyword evidence="3" id="KW-0328">Glycosyltransferase</keyword>
<sequence length="518" mass="60348">MVGLLTVLLLIPALLINLGLLAFIDDEGIRSLVALEMKLSGNYITPTLHGIYYYNKPPLYNWLLLISFELFGSFNEWSARIPTVVCLLGYGATIFYFFRKHYSDRVAFINALVFITCGRVLFWDSMLALIDTGFSWVMFGLFMVIYHEFAKERFLRLFGLAYFLTAVGFLLKGLPAIVFLGISLLVYFVYRGRFRKLFSWQHLVGMLIFGVLVGGYYLIYHQHNSLERVFTTLVSESSKRTVVRFGWKETMVHLLSFPFEMIYHFLPWTVLAIYLIRKDVVQLIRRDSFITFNALLFLANILPYWSSPEVYPRYLLMLAPLIFSVFIYLHGIHRSENSWQYRAVNGLFLFICPVIALAALAPLFLESTAGLSWLYVRTLLPAFCLGLCAYYFFRDKPKRLLWLILFLVILRIDFDQFVLPDRNRNDFGDAVRQSAIDTGRRYADQPFYIYEHSETQPATSFYLTNARQGIIQRLYPDSLATGTYIFDPRTYGDSLYQKVDELKVRHGELKYYDVGIPR</sequence>
<evidence type="ECO:0000313" key="11">
    <source>
        <dbReference type="Proteomes" id="UP000223913"/>
    </source>
</evidence>
<feature type="transmembrane region" description="Helical" evidence="8">
    <location>
        <begin position="371"/>
        <end position="393"/>
    </location>
</feature>
<reference evidence="10 11" key="1">
    <citation type="submission" date="2017-10" db="EMBL/GenBank/DDBJ databases">
        <title>The draft genome sequence of Lewinella nigricans NBRC 102662.</title>
        <authorList>
            <person name="Wang K."/>
        </authorList>
    </citation>
    <scope>NUCLEOTIDE SEQUENCE [LARGE SCALE GENOMIC DNA]</scope>
    <source>
        <strain evidence="10 11">NBRC 102662</strain>
    </source>
</reference>
<feature type="transmembrane region" description="Helical" evidence="8">
    <location>
        <begin position="343"/>
        <end position="365"/>
    </location>
</feature>
<dbReference type="Pfam" id="PF13231">
    <property type="entry name" value="PMT_2"/>
    <property type="match status" value="1"/>
</dbReference>
<accession>A0A2D0NBS6</accession>